<dbReference type="PANTHER" id="PTHR34353:SF2">
    <property type="entry name" value="CRISPR-ASSOCIATED ENDONUCLEASE CAS1 1"/>
    <property type="match status" value="1"/>
</dbReference>
<feature type="binding site" evidence="10">
    <location>
        <position position="149"/>
    </location>
    <ligand>
        <name>Mn(2+)</name>
        <dbReference type="ChEBI" id="CHEBI:29035"/>
    </ligand>
</feature>
<reference evidence="11 12" key="1">
    <citation type="journal article" date="2015" name="Genome Biol. Evol.">
        <title>Comparative Genomics of Listeria Sensu Lato: Genus-Wide Differences in Evolutionary Dynamics and the Progressive Gain of Complex, Potentially Pathogenicity-Related Traits through Lateral Gene Transfer.</title>
        <authorList>
            <person name="Chiara M."/>
            <person name="Caruso M."/>
            <person name="D'Erchia A.M."/>
            <person name="Manzari C."/>
            <person name="Fraccalvieri R."/>
            <person name="Goffredo E."/>
            <person name="Latorre L."/>
            <person name="Miccolupo A."/>
            <person name="Padalino I."/>
            <person name="Santagada G."/>
            <person name="Chiocco D."/>
            <person name="Pesole G."/>
            <person name="Horner D.S."/>
            <person name="Parisi A."/>
        </authorList>
    </citation>
    <scope>NUCLEOTIDE SEQUENCE [LARGE SCALE GENOMIC DNA]</scope>
    <source>
        <strain evidence="11 12">1991</strain>
    </source>
</reference>
<dbReference type="NCBIfam" id="TIGR00287">
    <property type="entry name" value="cas1"/>
    <property type="match status" value="1"/>
</dbReference>
<name>A0A0J8GCT8_9LIST</name>
<gene>
    <name evidence="10" type="primary">cas1</name>
    <name evidence="11" type="ORF">X560_2025</name>
</gene>
<sequence>MTWRTVLVKDSEYIKLKLDSIVILKEEYEYVIPLSDISIIVLEGLQTTVTTRLLSALTRYNISLVICDHTYTPTGIYHSYNGHSRASKMIQAQIAWEEKMKGEFWRNNIKQKIYGQAQVLSLVKPDIEAIQKLENYITEIDHYDKSNREGHAAKVYFNALFGKEFTRQDDELTINAGLNYGYSIFRAQIARLVVAYGLQPMLGIFHRSEYNQFNLVDDLIEPFRPFVDVWVYANMREEKFLTFEHRSALINLLNLRSKYKNGQYTLLVIMEKYIQDFISYMETGDLSKINMIDITSFEGASKSEV</sequence>
<keyword evidence="3 10" id="KW-0255">Endonuclease</keyword>
<dbReference type="OrthoDB" id="9803119at2"/>
<dbReference type="InterPro" id="IPR002729">
    <property type="entry name" value="CRISPR-assoc_Cas1"/>
</dbReference>
<evidence type="ECO:0000256" key="7">
    <source>
        <dbReference type="ARBA" id="ARBA00023125"/>
    </source>
</evidence>
<evidence type="ECO:0000256" key="2">
    <source>
        <dbReference type="ARBA" id="ARBA00022723"/>
    </source>
</evidence>
<feature type="binding site" evidence="10">
    <location>
        <position position="206"/>
    </location>
    <ligand>
        <name>Mn(2+)</name>
        <dbReference type="ChEBI" id="CHEBI:29035"/>
    </ligand>
</feature>
<evidence type="ECO:0000313" key="12">
    <source>
        <dbReference type="Proteomes" id="UP000052258"/>
    </source>
</evidence>
<dbReference type="HAMAP" id="MF_01470">
    <property type="entry name" value="Cas1"/>
    <property type="match status" value="1"/>
</dbReference>
<keyword evidence="4 10" id="KW-0378">Hydrolase</keyword>
<keyword evidence="6 10" id="KW-0051">Antiviral defense</keyword>
<dbReference type="GO" id="GO:0043571">
    <property type="term" value="P:maintenance of CRISPR repeat elements"/>
    <property type="evidence" value="ECO:0007669"/>
    <property type="project" value="UniProtKB-UniRule"/>
</dbReference>
<proteinExistence type="inferred from homology"/>
<dbReference type="AlphaFoldDB" id="A0A0J8GCT8"/>
<keyword evidence="5 10" id="KW-0460">Magnesium</keyword>
<evidence type="ECO:0000256" key="5">
    <source>
        <dbReference type="ARBA" id="ARBA00022842"/>
    </source>
</evidence>
<dbReference type="InterPro" id="IPR050646">
    <property type="entry name" value="Cas1"/>
</dbReference>
<keyword evidence="8 10" id="KW-0464">Manganese</keyword>
<dbReference type="PANTHER" id="PTHR34353">
    <property type="entry name" value="CRISPR-ASSOCIATED ENDONUCLEASE CAS1 1"/>
    <property type="match status" value="1"/>
</dbReference>
<evidence type="ECO:0000313" key="11">
    <source>
        <dbReference type="EMBL" id="KMT58809.1"/>
    </source>
</evidence>
<evidence type="ECO:0000256" key="3">
    <source>
        <dbReference type="ARBA" id="ARBA00022759"/>
    </source>
</evidence>
<dbReference type="EC" id="3.1.-.-" evidence="10"/>
<dbReference type="GO" id="GO:0016787">
    <property type="term" value="F:hydrolase activity"/>
    <property type="evidence" value="ECO:0007669"/>
    <property type="project" value="UniProtKB-KW"/>
</dbReference>
<dbReference type="Pfam" id="PF01867">
    <property type="entry name" value="Cas_Cas1"/>
    <property type="match status" value="1"/>
</dbReference>
<dbReference type="GO" id="GO:0046872">
    <property type="term" value="F:metal ion binding"/>
    <property type="evidence" value="ECO:0007669"/>
    <property type="project" value="UniProtKB-UniRule"/>
</dbReference>
<comment type="caution">
    <text evidence="11">The sequence shown here is derived from an EMBL/GenBank/DDBJ whole genome shotgun (WGS) entry which is preliminary data.</text>
</comment>
<dbReference type="InterPro" id="IPR042206">
    <property type="entry name" value="CRISPR-assoc_Cas1_C"/>
</dbReference>
<evidence type="ECO:0000256" key="9">
    <source>
        <dbReference type="ARBA" id="ARBA00038592"/>
    </source>
</evidence>
<dbReference type="GO" id="GO:0004520">
    <property type="term" value="F:DNA endonuclease activity"/>
    <property type="evidence" value="ECO:0007669"/>
    <property type="project" value="InterPro"/>
</dbReference>
<dbReference type="Proteomes" id="UP000052258">
    <property type="component" value="Unassembled WGS sequence"/>
</dbReference>
<comment type="cofactor">
    <cofactor evidence="10">
        <name>Mg(2+)</name>
        <dbReference type="ChEBI" id="CHEBI:18420"/>
    </cofactor>
    <cofactor evidence="10">
        <name>Mn(2+)</name>
        <dbReference type="ChEBI" id="CHEBI:29035"/>
    </cofactor>
</comment>
<keyword evidence="12" id="KW-1185">Reference proteome</keyword>
<dbReference type="GO" id="GO:0051607">
    <property type="term" value="P:defense response to virus"/>
    <property type="evidence" value="ECO:0007669"/>
    <property type="project" value="UniProtKB-UniRule"/>
</dbReference>
<dbReference type="InterPro" id="IPR042211">
    <property type="entry name" value="CRISPR-assoc_Cas1_N"/>
</dbReference>
<feature type="binding site" evidence="10">
    <location>
        <position position="221"/>
    </location>
    <ligand>
        <name>Mn(2+)</name>
        <dbReference type="ChEBI" id="CHEBI:29035"/>
    </ligand>
</feature>
<dbReference type="Gene3D" id="1.20.120.920">
    <property type="entry name" value="CRISPR-associated endonuclease Cas1, C-terminal domain"/>
    <property type="match status" value="1"/>
</dbReference>
<evidence type="ECO:0000256" key="6">
    <source>
        <dbReference type="ARBA" id="ARBA00023118"/>
    </source>
</evidence>
<comment type="function">
    <text evidence="10">CRISPR (clustered regularly interspaced short palindromic repeat), is an adaptive immune system that provides protection against mobile genetic elements (viruses, transposable elements and conjugative plasmids). CRISPR clusters contain spacers, sequences complementary to antecedent mobile elements, and target invading nucleic acids. CRISPR clusters are transcribed and processed into CRISPR RNA (crRNA). Acts as a dsDNA endonuclease. Involved in the integration of spacer DNA into the CRISPR cassette.</text>
</comment>
<dbReference type="EMBL" id="AZHO01000024">
    <property type="protein sequence ID" value="KMT58809.1"/>
    <property type="molecule type" value="Genomic_DNA"/>
</dbReference>
<dbReference type="InterPro" id="IPR019855">
    <property type="entry name" value="CRISPR-assoc_Cas1_NMENI"/>
</dbReference>
<dbReference type="NCBIfam" id="TIGR03639">
    <property type="entry name" value="cas1_NMENI"/>
    <property type="match status" value="1"/>
</dbReference>
<evidence type="ECO:0000256" key="4">
    <source>
        <dbReference type="ARBA" id="ARBA00022801"/>
    </source>
</evidence>
<evidence type="ECO:0000256" key="10">
    <source>
        <dbReference type="HAMAP-Rule" id="MF_01470"/>
    </source>
</evidence>
<accession>A0A0J8GCT8</accession>
<comment type="similarity">
    <text evidence="10">Belongs to the CRISPR-associated endonuclease Cas1 family.</text>
</comment>
<keyword evidence="2 10" id="KW-0479">Metal-binding</keyword>
<dbReference type="Gene3D" id="3.100.10.20">
    <property type="entry name" value="CRISPR-associated endonuclease Cas1, N-terminal domain"/>
    <property type="match status" value="1"/>
</dbReference>
<keyword evidence="1 10" id="KW-0540">Nuclease</keyword>
<comment type="subunit">
    <text evidence="9 10">Homodimer, forms a heterotetramer with a Cas2 homodimer.</text>
</comment>
<keyword evidence="7 10" id="KW-0238">DNA-binding</keyword>
<dbReference type="PATRIC" id="fig|1430899.3.peg.2077"/>
<protein>
    <recommendedName>
        <fullName evidence="10">CRISPR-associated endonuclease Cas1</fullName>
        <ecNumber evidence="10">3.1.-.-</ecNumber>
    </recommendedName>
</protein>
<organism evidence="11 12">
    <name type="scientific">Listeria fleischmannii 1991</name>
    <dbReference type="NCBI Taxonomy" id="1430899"/>
    <lineage>
        <taxon>Bacteria</taxon>
        <taxon>Bacillati</taxon>
        <taxon>Bacillota</taxon>
        <taxon>Bacilli</taxon>
        <taxon>Bacillales</taxon>
        <taxon>Listeriaceae</taxon>
        <taxon>Listeria</taxon>
    </lineage>
</organism>
<dbReference type="GO" id="GO:0003677">
    <property type="term" value="F:DNA binding"/>
    <property type="evidence" value="ECO:0007669"/>
    <property type="project" value="UniProtKB-KW"/>
</dbReference>
<evidence type="ECO:0000256" key="8">
    <source>
        <dbReference type="ARBA" id="ARBA00023211"/>
    </source>
</evidence>
<dbReference type="RefSeq" id="WP_007476478.1">
    <property type="nucleotide sequence ID" value="NZ_KQ130617.1"/>
</dbReference>
<evidence type="ECO:0000256" key="1">
    <source>
        <dbReference type="ARBA" id="ARBA00022722"/>
    </source>
</evidence>